<dbReference type="Proteomes" id="UP000682739">
    <property type="component" value="Chromosome"/>
</dbReference>
<proteinExistence type="predicted"/>
<evidence type="ECO:0000313" key="3">
    <source>
        <dbReference type="Proteomes" id="UP000682739"/>
    </source>
</evidence>
<gene>
    <name evidence="2" type="ORF">J1N51_12870</name>
</gene>
<feature type="compositionally biased region" description="Polar residues" evidence="1">
    <location>
        <begin position="113"/>
        <end position="133"/>
    </location>
</feature>
<organism evidence="2 3">
    <name type="scientific">Psychrosphaera ytuae</name>
    <dbReference type="NCBI Taxonomy" id="2820710"/>
    <lineage>
        <taxon>Bacteria</taxon>
        <taxon>Pseudomonadati</taxon>
        <taxon>Pseudomonadota</taxon>
        <taxon>Gammaproteobacteria</taxon>
        <taxon>Alteromonadales</taxon>
        <taxon>Pseudoalteromonadaceae</taxon>
        <taxon>Psychrosphaera</taxon>
    </lineage>
</organism>
<name>A0A975HJU0_9GAMM</name>
<feature type="region of interest" description="Disordered" evidence="1">
    <location>
        <begin position="107"/>
        <end position="135"/>
    </location>
</feature>
<dbReference type="AlphaFoldDB" id="A0A975HJU0"/>
<sequence length="167" mass="18723">MKSPKSLTDLFEKNRHQSHLVQYQQKTKDFRAIKSLLSEYLDDNIAQNIIVCNFKNSILYLETTSAAIATAFKMYQSRILSQVRREINPATVTIEMKVSPKSTLVVTPKANDNKTNTADNEGLNQPLRSSKSIPSDVADSITSIAENSDDKLKQALLRLARHKPTSS</sequence>
<keyword evidence="3" id="KW-1185">Reference proteome</keyword>
<dbReference type="EMBL" id="CP072110">
    <property type="protein sequence ID" value="QTH63599.1"/>
    <property type="molecule type" value="Genomic_DNA"/>
</dbReference>
<dbReference type="InterPro" id="IPR007922">
    <property type="entry name" value="DciA-like"/>
</dbReference>
<dbReference type="KEGG" id="psym:J1N51_12870"/>
<reference evidence="2" key="1">
    <citation type="submission" date="2021-03" db="EMBL/GenBank/DDBJ databases">
        <title>Description of Psychrosphaera ytuae sp. nov. isolated from deep sea sediment of South China Sea.</title>
        <authorList>
            <person name="Zhang J."/>
            <person name="Xu X.-D."/>
        </authorList>
    </citation>
    <scope>NUCLEOTIDE SEQUENCE</scope>
    <source>
        <strain evidence="2">MTZ26</strain>
    </source>
</reference>
<evidence type="ECO:0000313" key="2">
    <source>
        <dbReference type="EMBL" id="QTH63599.1"/>
    </source>
</evidence>
<dbReference type="Pfam" id="PF05258">
    <property type="entry name" value="DciA"/>
    <property type="match status" value="1"/>
</dbReference>
<accession>A0A975HJU0</accession>
<evidence type="ECO:0000256" key="1">
    <source>
        <dbReference type="SAM" id="MobiDB-lite"/>
    </source>
</evidence>
<dbReference type="RefSeq" id="WP_208831655.1">
    <property type="nucleotide sequence ID" value="NZ_CP072110.1"/>
</dbReference>
<protein>
    <submittedName>
        <fullName evidence="2">DUF721 domain-containing protein</fullName>
    </submittedName>
</protein>